<dbReference type="Pfam" id="PF07885">
    <property type="entry name" value="Ion_trans_2"/>
    <property type="match status" value="1"/>
</dbReference>
<dbReference type="Gene3D" id="1.10.287.70">
    <property type="match status" value="1"/>
</dbReference>
<keyword evidence="5" id="KW-0631">Potassium channel</keyword>
<dbReference type="FunFam" id="3.40.50.720:FF:000011">
    <property type="entry name" value="Potassium channel subfamily T member 1"/>
    <property type="match status" value="1"/>
</dbReference>
<keyword evidence="8" id="KW-0406">Ion transport</keyword>
<feature type="transmembrane region" description="Helical" evidence="13">
    <location>
        <begin position="357"/>
        <end position="379"/>
    </location>
</feature>
<dbReference type="GO" id="GO:0005886">
    <property type="term" value="C:plasma membrane"/>
    <property type="evidence" value="ECO:0007669"/>
    <property type="project" value="TreeGrafter"/>
</dbReference>
<comment type="subcellular location">
    <subcellularLocation>
        <location evidence="1">Membrane</location>
        <topology evidence="1">Multi-pass membrane protein</topology>
    </subcellularLocation>
</comment>
<dbReference type="PANTHER" id="PTHR10027">
    <property type="entry name" value="CALCIUM-ACTIVATED POTASSIUM CHANNEL ALPHA CHAIN"/>
    <property type="match status" value="1"/>
</dbReference>
<evidence type="ECO:0000256" key="13">
    <source>
        <dbReference type="SAM" id="Phobius"/>
    </source>
</evidence>
<dbReference type="Gene3D" id="3.40.50.720">
    <property type="entry name" value="NAD(P)-binding Rossmann-like Domain"/>
    <property type="match status" value="2"/>
</dbReference>
<dbReference type="PANTHER" id="PTHR10027:SF10">
    <property type="entry name" value="SLOWPOKE 2, ISOFORM D"/>
    <property type="match status" value="1"/>
</dbReference>
<feature type="transmembrane region" description="Helical" evidence="13">
    <location>
        <begin position="115"/>
        <end position="133"/>
    </location>
</feature>
<evidence type="ECO:0000259" key="14">
    <source>
        <dbReference type="PROSITE" id="PS51201"/>
    </source>
</evidence>
<evidence type="ECO:0000256" key="6">
    <source>
        <dbReference type="ARBA" id="ARBA00022958"/>
    </source>
</evidence>
<dbReference type="GO" id="GO:0015271">
    <property type="term" value="F:outward rectifier potassium channel activity"/>
    <property type="evidence" value="ECO:0007669"/>
    <property type="project" value="TreeGrafter"/>
</dbReference>
<organism evidence="15 16">
    <name type="scientific">Cyphomyrmex costatus</name>
    <dbReference type="NCBI Taxonomy" id="456900"/>
    <lineage>
        <taxon>Eukaryota</taxon>
        <taxon>Metazoa</taxon>
        <taxon>Ecdysozoa</taxon>
        <taxon>Arthropoda</taxon>
        <taxon>Hexapoda</taxon>
        <taxon>Insecta</taxon>
        <taxon>Pterygota</taxon>
        <taxon>Neoptera</taxon>
        <taxon>Endopterygota</taxon>
        <taxon>Hymenoptera</taxon>
        <taxon>Apocrita</taxon>
        <taxon>Aculeata</taxon>
        <taxon>Formicoidea</taxon>
        <taxon>Formicidae</taxon>
        <taxon>Myrmicinae</taxon>
        <taxon>Cyphomyrmex</taxon>
    </lineage>
</organism>
<dbReference type="PROSITE" id="PS51201">
    <property type="entry name" value="RCK_N"/>
    <property type="match status" value="1"/>
</dbReference>
<evidence type="ECO:0000256" key="8">
    <source>
        <dbReference type="ARBA" id="ARBA00023065"/>
    </source>
</evidence>
<dbReference type="Pfam" id="PF03493">
    <property type="entry name" value="BK_channel_a"/>
    <property type="match status" value="1"/>
</dbReference>
<evidence type="ECO:0000256" key="12">
    <source>
        <dbReference type="SAM" id="MobiDB-lite"/>
    </source>
</evidence>
<reference evidence="15 16" key="1">
    <citation type="submission" date="2016-03" db="EMBL/GenBank/DDBJ databases">
        <title>Cyphomyrmex costatus WGS genome.</title>
        <authorList>
            <person name="Nygaard S."/>
            <person name="Hu H."/>
            <person name="Boomsma J."/>
            <person name="Zhang G."/>
        </authorList>
    </citation>
    <scope>NUCLEOTIDE SEQUENCE [LARGE SCALE GENOMIC DNA]</scope>
    <source>
        <strain evidence="15">MS0001</strain>
        <tissue evidence="15">Whole body</tissue>
    </source>
</reference>
<evidence type="ECO:0000256" key="11">
    <source>
        <dbReference type="ARBA" id="ARBA00034430"/>
    </source>
</evidence>
<feature type="transmembrane region" description="Helical" evidence="13">
    <location>
        <begin position="186"/>
        <end position="208"/>
    </location>
</feature>
<gene>
    <name evidence="15" type="ORF">ALC62_01608</name>
</gene>
<dbReference type="InterPro" id="IPR047871">
    <property type="entry name" value="K_chnl_Slo-like"/>
</dbReference>
<keyword evidence="7 13" id="KW-1133">Transmembrane helix</keyword>
<evidence type="ECO:0000256" key="7">
    <source>
        <dbReference type="ARBA" id="ARBA00022989"/>
    </source>
</evidence>
<dbReference type="InterPro" id="IPR003929">
    <property type="entry name" value="K_chnl_BK_asu"/>
</dbReference>
<keyword evidence="6" id="KW-0630">Potassium</keyword>
<keyword evidence="10 15" id="KW-0407">Ion channel</keyword>
<feature type="compositionally biased region" description="Polar residues" evidence="12">
    <location>
        <begin position="35"/>
        <end position="49"/>
    </location>
</feature>
<keyword evidence="2" id="KW-0813">Transport</keyword>
<dbReference type="Proteomes" id="UP000078542">
    <property type="component" value="Unassembled WGS sequence"/>
</dbReference>
<dbReference type="FunFam" id="1.10.287.70:FF:000058">
    <property type="entry name" value="Potassium sodium-activated channel subfamily T member 2"/>
    <property type="match status" value="1"/>
</dbReference>
<feature type="region of interest" description="Disordered" evidence="12">
    <location>
        <begin position="16"/>
        <end position="49"/>
    </location>
</feature>
<keyword evidence="16" id="KW-1185">Reference proteome</keyword>
<keyword evidence="9 13" id="KW-0472">Membrane</keyword>
<evidence type="ECO:0000256" key="3">
    <source>
        <dbReference type="ARBA" id="ARBA00022538"/>
    </source>
</evidence>
<name>A0A195D3H0_9HYME</name>
<evidence type="ECO:0000313" key="15">
    <source>
        <dbReference type="EMBL" id="KYN07406.1"/>
    </source>
</evidence>
<dbReference type="InterPro" id="IPR013099">
    <property type="entry name" value="K_chnl_dom"/>
</dbReference>
<feature type="region of interest" description="Disordered" evidence="12">
    <location>
        <begin position="1746"/>
        <end position="1772"/>
    </location>
</feature>
<evidence type="ECO:0000313" key="16">
    <source>
        <dbReference type="Proteomes" id="UP000078542"/>
    </source>
</evidence>
<feature type="region of interest" description="Disordered" evidence="12">
    <location>
        <begin position="927"/>
        <end position="947"/>
    </location>
</feature>
<feature type="compositionally biased region" description="Acidic residues" evidence="12">
    <location>
        <begin position="932"/>
        <end position="943"/>
    </location>
</feature>
<evidence type="ECO:0000256" key="10">
    <source>
        <dbReference type="ARBA" id="ARBA00023303"/>
    </source>
</evidence>
<feature type="compositionally biased region" description="Polar residues" evidence="12">
    <location>
        <begin position="1751"/>
        <end position="1772"/>
    </location>
</feature>
<proteinExistence type="predicted"/>
<dbReference type="FunFam" id="3.40.50.720:FF:000034">
    <property type="entry name" value="Potassium channel subfamily T member 1"/>
    <property type="match status" value="1"/>
</dbReference>
<feature type="compositionally biased region" description="Polar residues" evidence="12">
    <location>
        <begin position="1610"/>
        <end position="1620"/>
    </location>
</feature>
<evidence type="ECO:0000256" key="4">
    <source>
        <dbReference type="ARBA" id="ARBA00022692"/>
    </source>
</evidence>
<dbReference type="SUPFAM" id="SSF81324">
    <property type="entry name" value="Voltage-gated potassium channels"/>
    <property type="match status" value="1"/>
</dbReference>
<comment type="catalytic activity">
    <reaction evidence="11">
        <text>K(+)(in) = K(+)(out)</text>
        <dbReference type="Rhea" id="RHEA:29463"/>
        <dbReference type="ChEBI" id="CHEBI:29103"/>
    </reaction>
</comment>
<dbReference type="Pfam" id="PF22614">
    <property type="entry name" value="Slo-like_RCK"/>
    <property type="match status" value="2"/>
</dbReference>
<dbReference type="InterPro" id="IPR003148">
    <property type="entry name" value="RCK_N"/>
</dbReference>
<protein>
    <submittedName>
        <fullName evidence="15">Potassium channel subfamily T member 1</fullName>
    </submittedName>
</protein>
<dbReference type="EMBL" id="KQ976885">
    <property type="protein sequence ID" value="KYN07406.1"/>
    <property type="molecule type" value="Genomic_DNA"/>
</dbReference>
<feature type="domain" description="RCK N-terminal" evidence="14">
    <location>
        <begin position="458"/>
        <end position="594"/>
    </location>
</feature>
<evidence type="ECO:0000256" key="9">
    <source>
        <dbReference type="ARBA" id="ARBA00023136"/>
    </source>
</evidence>
<evidence type="ECO:0000256" key="1">
    <source>
        <dbReference type="ARBA" id="ARBA00004141"/>
    </source>
</evidence>
<evidence type="ECO:0000256" key="2">
    <source>
        <dbReference type="ARBA" id="ARBA00022448"/>
    </source>
</evidence>
<accession>A0A195D3H0</accession>
<dbReference type="GO" id="GO:0005228">
    <property type="term" value="F:intracellular sodium-activated potassium channel activity"/>
    <property type="evidence" value="ECO:0007669"/>
    <property type="project" value="TreeGrafter"/>
</dbReference>
<feature type="region of interest" description="Disordered" evidence="12">
    <location>
        <begin position="855"/>
        <end position="876"/>
    </location>
</feature>
<feature type="region of interest" description="Disordered" evidence="12">
    <location>
        <begin position="1587"/>
        <end position="1625"/>
    </location>
</feature>
<sequence>MSMYFFRLHNLRRQAEEVRKKRQKRGRGSQGGQLGTNQTDQSQPTAGSMQCCNRIHRGPSRLFERAPLQPSDSLDEIALQIPRVRVEYYVNENTFKERLQLYFIKNQRSSLRIRLANLFFKLLTCFLYIFRVITDNDPTFAACYGCIPGNKTEFLASQNLTEEEFQEHPTINWDAILWVRRPLELWVVQVILAMVSLTEALLLAYLGYKFTNFPSMIGNETPVLEMSSVEMNLSKNLVDLLQDLEDSIKLYIASLMSHQFAKSHQVPLFVSLAVSYGTVRCRSSFGIYRIPKLEIPTLIKLSLGVLSCLRNLLYPPMRNLFIPVFLNCWLAKHSLENMFNDLHRAMQKSQSALSQQLMILSATLLCLVFTSVCGIQHFQRAGHRHLNLFQSTYYVVVTFSTVGYGDIVPDIWPSQLYMVIMICVALIVLPTQFEQLAFTWMERQKLGGSYSSHRAQSEKHVVVCSTTLQADTIMDFLNEFYAHPLLQDYYVVLLSPMELDTTMRMILQVPIWAQRVIYIQGSCLKDGDLARARMNEAEACFVLAARNYADKTAADEHTILRSWAVKDFAPIVPQYVQIFRPENKLHVKFAEHVVCEDEFKYALLANNCTCPGASTLVTLLLHTSRGQEGQQSQEEWHRLYGKCSGNEIYHIILGDSRFFGEYEGKSFTYASFHSHRKYGVALVAVRPAELPEFYEDTILLNPGPRHIMKKTDTCYYMSITKEENSAFVVANNQGGATSATTTTTTTTISTSCTGCGDGNGTAISNGADAHQRFSNSCNITLSETLCRQETCTGPRVQDRSNGPQDHRAPLPPQVILQVPSTPIPTQHYNLLASNVHPTYLDPGGFGDSRQCLKEGGSTPQTPITGNHLDVPRSLDPNPNLLSPEILMQRRGKEKENFLKYILGSRRPSILPVPDMLTSSTLHLPGQESLDHEADESEDEMDDDVPWRSPSEKIASDGFMRNANVLSHCLFIFNRLNIIVQINGQCILSQCLSMPVSLTAPDGAVESLLDAVLPDTLYVLMDVFDVFLLASSLCTAVLPHDFRPAASKGGHISPGVIQHRKAAMPRAKKVIYILRGAGGPPPWALNYVAGGFFPQPTNKNITNSLIRPAGRLIVKGFPPVSPFIGVSPTLCYLLKEKKPLCCLQLAQVCQHCSYRNAKEYNWQNKTIILAADYASNGIYNFIIPLRAHFRSKTSLNPIILLLERKPEIAFLDAVSYFPLVYWMRGSIDCLDDLLRAGITLAENVVVVNKELNNSAEEDTLADCNTIVAVQTMFKFFPSIKSITELSQSSNMRFMQFRAHDKYALHLSKMEKVLLSATTDDNSDEPPLGSPREKERGSHISYMFRLPFAAGSVFSASMLDTLLYQAFVKDYVITFVRLLLGVDQAPGSGFLTSMRITKDDMWIRTYGRLYQKLCSTTCEIPIGIYRTQDTTVSDSSHGDSDAESDAGVGVTYKVRHSAAASCLANCGTRDKGASAYSVSLGDEARDNHAQQIERAEIANLVRSRMESLNLPVADYDDVSEKRNSLSYVIINPSCDLKLEEGDIVYLVRPSPFSAQKTFERHNSRRKSNISFCSAQLVSQMSAAVAAAGLQTGGPGSRRGSSIGLARAPPLGTTKSNSLSLPDSPTVAGTLRGRSNSLRVVDDILLRRSNSLRQGLTTRRKSSLEDIGLGALSYPSNHNSIKIALNGSIGLEVTPPEEGSQAGGSASNTGILDVGLPSMPELNAALGPSLGAGLGGSLGGLYDPPSLQCPMGSPCQSPQMQGATQDPQHIQGTIV</sequence>
<keyword evidence="3" id="KW-0633">Potassium transport</keyword>
<keyword evidence="4 13" id="KW-0812">Transmembrane</keyword>
<evidence type="ECO:0000256" key="5">
    <source>
        <dbReference type="ARBA" id="ARBA00022826"/>
    </source>
</evidence>